<proteinExistence type="predicted"/>
<dbReference type="EMBL" id="KC752422">
    <property type="protein sequence ID" value="AGQ20256.1"/>
    <property type="molecule type" value="Genomic_DNA"/>
</dbReference>
<evidence type="ECO:0000313" key="1">
    <source>
        <dbReference type="EMBL" id="AGQ20256.1"/>
    </source>
</evidence>
<sequence>MRRVPTAADLNRIDRLVAGIMHHDMNIKFLERRWVMQVNESAIRRDINMMRTLQFGLKEQLRQLVNELTYKPPRAALVL</sequence>
<protein>
    <submittedName>
        <fullName evidence="1">AsIV-cont00217-ORF1</fullName>
    </submittedName>
</protein>
<name>S5DMS1_9VIRU</name>
<organism evidence="1">
    <name type="scientific">Apophua simplicipes ichnovirus</name>
    <dbReference type="NCBI Taxonomy" id="1329648"/>
    <lineage>
        <taxon>Viruses</taxon>
        <taxon>Viruses incertae sedis</taxon>
        <taxon>Polydnaviriformidae</taxon>
        <taxon>Ichnoviriform</taxon>
    </lineage>
</organism>
<accession>S5DMS1</accession>
<reference evidence="1" key="1">
    <citation type="journal article" date="2013" name="J. Gen. Virol.">
        <title>Ultrastructural and genomic characterization of a second banchine polydnavirus confirms the existence of shared features within this ichnovirus lineage.</title>
        <authorList>
            <person name="Djoumad A."/>
            <person name="Stoltz D."/>
            <person name="Beliveau C."/>
            <person name="Boyle B."/>
            <person name="Kuhn L."/>
            <person name="Cusson M."/>
        </authorList>
    </citation>
    <scope>NUCLEOTIDE SEQUENCE</scope>
</reference>